<comment type="caution">
    <text evidence="4">The sequence shown here is derived from an EMBL/GenBank/DDBJ whole genome shotgun (WGS) entry which is preliminary data.</text>
</comment>
<dbReference type="GO" id="GO:0051126">
    <property type="term" value="P:negative regulation of actin nucleation"/>
    <property type="evidence" value="ECO:0007669"/>
    <property type="project" value="InterPro"/>
</dbReference>
<name>A0A2B4RCI1_STYPI</name>
<accession>A0A2B4RCI1</accession>
<evidence type="ECO:0000256" key="1">
    <source>
        <dbReference type="ARBA" id="ARBA00008453"/>
    </source>
</evidence>
<keyword evidence="5" id="KW-1185">Reference proteome</keyword>
<organism evidence="4 5">
    <name type="scientific">Stylophora pistillata</name>
    <name type="common">Smooth cauliflower coral</name>
    <dbReference type="NCBI Taxonomy" id="50429"/>
    <lineage>
        <taxon>Eukaryota</taxon>
        <taxon>Metazoa</taxon>
        <taxon>Cnidaria</taxon>
        <taxon>Anthozoa</taxon>
        <taxon>Hexacorallia</taxon>
        <taxon>Scleractinia</taxon>
        <taxon>Astrocoeniina</taxon>
        <taxon>Pocilloporidae</taxon>
        <taxon>Stylophora</taxon>
    </lineage>
</organism>
<evidence type="ECO:0000256" key="3">
    <source>
        <dbReference type="SAM" id="MobiDB-lite"/>
    </source>
</evidence>
<dbReference type="AlphaFoldDB" id="A0A2B4RCI1"/>
<protein>
    <recommendedName>
        <fullName evidence="2">Arpin</fullName>
    </recommendedName>
</protein>
<sequence>MTRAHMLYENKPLESIPVTPIRWEKRWEPEQLFRWQRAGGIIVEGKLHGRLRFTVSDPYSGSQKWRYVVLHIEISKALKRKFDSLTGKEIEPNYGKDKKVSTGYLMSSYKTSAVSDSDKIDAAEAKRMITVTQLTRLTEEKLPERGNMISQAFWYEEKDIDKMELLQGDHVRLKTKGDGPFIEFIAKLGNAGSATAANYTGGVEAGGSWTDKVMSFKGKQDVPQDEGDGADDDDWDD</sequence>
<gene>
    <name evidence="4" type="primary">arpin</name>
    <name evidence="4" type="ORF">AWC38_SpisGene21330</name>
</gene>
<dbReference type="OrthoDB" id="5953051at2759"/>
<dbReference type="EMBL" id="LSMT01000771">
    <property type="protein sequence ID" value="PFX14503.1"/>
    <property type="molecule type" value="Genomic_DNA"/>
</dbReference>
<dbReference type="Pfam" id="PF10574">
    <property type="entry name" value="UPF0552"/>
    <property type="match status" value="1"/>
</dbReference>
<dbReference type="STRING" id="50429.A0A2B4RCI1"/>
<evidence type="ECO:0000256" key="2">
    <source>
        <dbReference type="ARBA" id="ARBA00019314"/>
    </source>
</evidence>
<evidence type="ECO:0000313" key="4">
    <source>
        <dbReference type="EMBL" id="PFX14503.1"/>
    </source>
</evidence>
<feature type="compositionally biased region" description="Acidic residues" evidence="3">
    <location>
        <begin position="223"/>
        <end position="237"/>
    </location>
</feature>
<dbReference type="PANTHER" id="PTHR31199">
    <property type="entry name" value="ARPIN"/>
    <property type="match status" value="1"/>
</dbReference>
<dbReference type="Proteomes" id="UP000225706">
    <property type="component" value="Unassembled WGS sequence"/>
</dbReference>
<proteinExistence type="inferred from homology"/>
<reference evidence="5" key="1">
    <citation type="journal article" date="2017" name="bioRxiv">
        <title>Comparative analysis of the genomes of Stylophora pistillata and Acropora digitifera provides evidence for extensive differences between species of corals.</title>
        <authorList>
            <person name="Voolstra C.R."/>
            <person name="Li Y."/>
            <person name="Liew Y.J."/>
            <person name="Baumgarten S."/>
            <person name="Zoccola D."/>
            <person name="Flot J.-F."/>
            <person name="Tambutte S."/>
            <person name="Allemand D."/>
            <person name="Aranda M."/>
        </authorList>
    </citation>
    <scope>NUCLEOTIDE SEQUENCE [LARGE SCALE GENOMIC DNA]</scope>
</reference>
<feature type="region of interest" description="Disordered" evidence="3">
    <location>
        <begin position="216"/>
        <end position="237"/>
    </location>
</feature>
<dbReference type="PANTHER" id="PTHR31199:SF1">
    <property type="entry name" value="ARPIN"/>
    <property type="match status" value="1"/>
</dbReference>
<comment type="similarity">
    <text evidence="1">Belongs to the Arpin family.</text>
</comment>
<evidence type="ECO:0000313" key="5">
    <source>
        <dbReference type="Proteomes" id="UP000225706"/>
    </source>
</evidence>
<dbReference type="InterPro" id="IPR018889">
    <property type="entry name" value="Arpin"/>
</dbReference>